<organism evidence="4 5">
    <name type="scientific">Thermoflexibacter ruber</name>
    <dbReference type="NCBI Taxonomy" id="1003"/>
    <lineage>
        <taxon>Bacteria</taxon>
        <taxon>Pseudomonadati</taxon>
        <taxon>Bacteroidota</taxon>
        <taxon>Cytophagia</taxon>
        <taxon>Cytophagales</taxon>
        <taxon>Thermoflexibacteraceae</taxon>
        <taxon>Thermoflexibacter</taxon>
    </lineage>
</organism>
<reference evidence="4 5" key="1">
    <citation type="submission" date="2016-10" db="EMBL/GenBank/DDBJ databases">
        <authorList>
            <person name="de Groot N.N."/>
        </authorList>
    </citation>
    <scope>NUCLEOTIDE SEQUENCE [LARGE SCALE GENOMIC DNA]</scope>
    <source>
        <strain>GEY</strain>
        <strain evidence="5">DSM 9560</strain>
    </source>
</reference>
<gene>
    <name evidence="4" type="ORF">SAMN04488541_100469</name>
</gene>
<feature type="domain" description="HTH LytTR-type" evidence="3">
    <location>
        <begin position="142"/>
        <end position="213"/>
    </location>
</feature>
<dbReference type="STRING" id="1003.SAMN04488541_100469"/>
<dbReference type="PROSITE" id="PS50930">
    <property type="entry name" value="HTH_LYTTR"/>
    <property type="match status" value="1"/>
</dbReference>
<dbReference type="GO" id="GO:0003677">
    <property type="term" value="F:DNA binding"/>
    <property type="evidence" value="ECO:0007669"/>
    <property type="project" value="UniProtKB-KW"/>
</dbReference>
<dbReference type="InterPro" id="IPR046947">
    <property type="entry name" value="LytR-like"/>
</dbReference>
<dbReference type="OrthoDB" id="1646880at2"/>
<dbReference type="InterPro" id="IPR001789">
    <property type="entry name" value="Sig_transdc_resp-reg_receiver"/>
</dbReference>
<dbReference type="Pfam" id="PF00072">
    <property type="entry name" value="Response_reg"/>
    <property type="match status" value="1"/>
</dbReference>
<dbReference type="RefSeq" id="WP_091539933.1">
    <property type="nucleotide sequence ID" value="NZ_FONY01000004.1"/>
</dbReference>
<dbReference type="Gene3D" id="3.40.50.2300">
    <property type="match status" value="1"/>
</dbReference>
<dbReference type="SUPFAM" id="SSF52172">
    <property type="entry name" value="CheY-like"/>
    <property type="match status" value="1"/>
</dbReference>
<feature type="modified residue" description="4-aspartylphosphate" evidence="1">
    <location>
        <position position="53"/>
    </location>
</feature>
<name>A0A1I2C3W6_9BACT</name>
<dbReference type="EMBL" id="FONY01000004">
    <property type="protein sequence ID" value="SFE62925.1"/>
    <property type="molecule type" value="Genomic_DNA"/>
</dbReference>
<dbReference type="PANTHER" id="PTHR37299:SF1">
    <property type="entry name" value="STAGE 0 SPORULATION PROTEIN A HOMOLOG"/>
    <property type="match status" value="1"/>
</dbReference>
<accession>A0A1I2C3W6</accession>
<dbReference type="AlphaFoldDB" id="A0A1I2C3W6"/>
<dbReference type="SMART" id="SM00850">
    <property type="entry name" value="LytTR"/>
    <property type="match status" value="1"/>
</dbReference>
<keyword evidence="4" id="KW-0238">DNA-binding</keyword>
<keyword evidence="5" id="KW-1185">Reference proteome</keyword>
<evidence type="ECO:0000259" key="3">
    <source>
        <dbReference type="PROSITE" id="PS50930"/>
    </source>
</evidence>
<dbReference type="Proteomes" id="UP000199513">
    <property type="component" value="Unassembled WGS sequence"/>
</dbReference>
<keyword evidence="1" id="KW-0597">Phosphoprotein</keyword>
<feature type="domain" description="Response regulatory" evidence="2">
    <location>
        <begin position="2"/>
        <end position="113"/>
    </location>
</feature>
<dbReference type="SMART" id="SM00448">
    <property type="entry name" value="REC"/>
    <property type="match status" value="1"/>
</dbReference>
<evidence type="ECO:0000313" key="4">
    <source>
        <dbReference type="EMBL" id="SFE62925.1"/>
    </source>
</evidence>
<proteinExistence type="predicted"/>
<evidence type="ECO:0000313" key="5">
    <source>
        <dbReference type="Proteomes" id="UP000199513"/>
    </source>
</evidence>
<dbReference type="GO" id="GO:0000156">
    <property type="term" value="F:phosphorelay response regulator activity"/>
    <property type="evidence" value="ECO:0007669"/>
    <property type="project" value="InterPro"/>
</dbReference>
<dbReference type="InterPro" id="IPR011006">
    <property type="entry name" value="CheY-like_superfamily"/>
</dbReference>
<dbReference type="Pfam" id="PF04397">
    <property type="entry name" value="LytTR"/>
    <property type="match status" value="1"/>
</dbReference>
<dbReference type="Gene3D" id="2.40.50.1020">
    <property type="entry name" value="LytTr DNA-binding domain"/>
    <property type="match status" value="1"/>
</dbReference>
<sequence>MKCLVIDDETPAQILLETYIRKIPELTFVKACSSAIEAMSLMQKENIDLLFLDIQMPDLTGIELIKLLRNKPLTILTTAYSEYALQGYELDIIDYLLKPISFERFFKASAKALEIWTNQQQLTVNNEQLLNDNQQGTKVDYIFIKSGYDILKVEFDTILYIEGMREYTCVYTENQKIMTLISLQRFTEILPSSLFARVHRSYIVNIGKIKQIQGNTIKLGNAEIVISKSFRENFLKMIDRYDLF</sequence>
<dbReference type="PROSITE" id="PS50110">
    <property type="entry name" value="RESPONSE_REGULATORY"/>
    <property type="match status" value="1"/>
</dbReference>
<dbReference type="InterPro" id="IPR007492">
    <property type="entry name" value="LytTR_DNA-bd_dom"/>
</dbReference>
<evidence type="ECO:0000259" key="2">
    <source>
        <dbReference type="PROSITE" id="PS50110"/>
    </source>
</evidence>
<dbReference type="PANTHER" id="PTHR37299">
    <property type="entry name" value="TRANSCRIPTIONAL REGULATOR-RELATED"/>
    <property type="match status" value="1"/>
</dbReference>
<evidence type="ECO:0000256" key="1">
    <source>
        <dbReference type="PROSITE-ProRule" id="PRU00169"/>
    </source>
</evidence>
<protein>
    <submittedName>
        <fullName evidence="4">DNA-binding response regulator, LytR/AlgR family</fullName>
    </submittedName>
</protein>